<keyword evidence="6 9" id="KW-1133">Transmembrane helix</keyword>
<feature type="compositionally biased region" description="Pro residues" evidence="8">
    <location>
        <begin position="7"/>
        <end position="19"/>
    </location>
</feature>
<feature type="transmembrane region" description="Helical" evidence="9">
    <location>
        <begin position="385"/>
        <end position="408"/>
    </location>
</feature>
<dbReference type="AlphaFoldDB" id="A0AAD5RPZ7"/>
<protein>
    <submittedName>
        <fullName evidence="10">Uncharacterized protein</fullName>
    </submittedName>
</protein>
<reference evidence="10" key="1">
    <citation type="submission" date="2022-07" db="EMBL/GenBank/DDBJ databases">
        <title>Draft genome sequence of Zalerion maritima ATCC 34329, a (micro)plastics degrading marine fungus.</title>
        <authorList>
            <person name="Paco A."/>
            <person name="Goncalves M.F.M."/>
            <person name="Rocha-Santos T.A.P."/>
            <person name="Alves A."/>
        </authorList>
    </citation>
    <scope>NUCLEOTIDE SEQUENCE</scope>
    <source>
        <strain evidence="10">ATCC 34329</strain>
    </source>
</reference>
<evidence type="ECO:0000256" key="3">
    <source>
        <dbReference type="ARBA" id="ARBA00022448"/>
    </source>
</evidence>
<name>A0AAD5RPZ7_9PEZI</name>
<evidence type="ECO:0000256" key="4">
    <source>
        <dbReference type="ARBA" id="ARBA00022475"/>
    </source>
</evidence>
<comment type="caution">
    <text evidence="10">The sequence shown here is derived from an EMBL/GenBank/DDBJ whole genome shotgun (WGS) entry which is preliminary data.</text>
</comment>
<dbReference type="InterPro" id="IPR052031">
    <property type="entry name" value="Membrane_Transporter-Flippase"/>
</dbReference>
<feature type="transmembrane region" description="Helical" evidence="9">
    <location>
        <begin position="428"/>
        <end position="450"/>
    </location>
</feature>
<evidence type="ECO:0000256" key="7">
    <source>
        <dbReference type="ARBA" id="ARBA00023136"/>
    </source>
</evidence>
<keyword evidence="3" id="KW-0813">Transport</keyword>
<feature type="transmembrane region" description="Helical" evidence="9">
    <location>
        <begin position="487"/>
        <end position="515"/>
    </location>
</feature>
<proteinExistence type="inferred from homology"/>
<dbReference type="Pfam" id="PF01554">
    <property type="entry name" value="MatE"/>
    <property type="match status" value="1"/>
</dbReference>
<evidence type="ECO:0000256" key="2">
    <source>
        <dbReference type="ARBA" id="ARBA00010199"/>
    </source>
</evidence>
<evidence type="ECO:0000256" key="5">
    <source>
        <dbReference type="ARBA" id="ARBA00022692"/>
    </source>
</evidence>
<feature type="transmembrane region" description="Helical" evidence="9">
    <location>
        <begin position="188"/>
        <end position="210"/>
    </location>
</feature>
<feature type="transmembrane region" description="Helical" evidence="9">
    <location>
        <begin position="40"/>
        <end position="60"/>
    </location>
</feature>
<dbReference type="InterPro" id="IPR002528">
    <property type="entry name" value="MATE_fam"/>
</dbReference>
<dbReference type="GO" id="GO:0005886">
    <property type="term" value="C:plasma membrane"/>
    <property type="evidence" value="ECO:0007669"/>
    <property type="project" value="UniProtKB-SubCell"/>
</dbReference>
<dbReference type="PANTHER" id="PTHR43549:SF2">
    <property type="entry name" value="MULTIDRUG RESISTANCE PROTEIN NORM-RELATED"/>
    <property type="match status" value="1"/>
</dbReference>
<feature type="transmembrane region" description="Helical" evidence="9">
    <location>
        <begin position="457"/>
        <end position="475"/>
    </location>
</feature>
<dbReference type="PANTHER" id="PTHR43549">
    <property type="entry name" value="MULTIDRUG RESISTANCE PROTEIN YPNP-RELATED"/>
    <property type="match status" value="1"/>
</dbReference>
<accession>A0AAD5RPZ7</accession>
<comment type="subcellular location">
    <subcellularLocation>
        <location evidence="1">Cell membrane</location>
        <topology evidence="1">Multi-pass membrane protein</topology>
    </subcellularLocation>
</comment>
<organism evidence="10 11">
    <name type="scientific">Zalerion maritima</name>
    <dbReference type="NCBI Taxonomy" id="339359"/>
    <lineage>
        <taxon>Eukaryota</taxon>
        <taxon>Fungi</taxon>
        <taxon>Dikarya</taxon>
        <taxon>Ascomycota</taxon>
        <taxon>Pezizomycotina</taxon>
        <taxon>Sordariomycetes</taxon>
        <taxon>Lulworthiomycetidae</taxon>
        <taxon>Lulworthiales</taxon>
        <taxon>Lulworthiaceae</taxon>
        <taxon>Zalerion</taxon>
    </lineage>
</organism>
<evidence type="ECO:0000313" key="10">
    <source>
        <dbReference type="EMBL" id="KAJ2900105.1"/>
    </source>
</evidence>
<feature type="transmembrane region" description="Helical" evidence="9">
    <location>
        <begin position="222"/>
        <end position="242"/>
    </location>
</feature>
<feature type="transmembrane region" description="Helical" evidence="9">
    <location>
        <begin position="155"/>
        <end position="176"/>
    </location>
</feature>
<comment type="similarity">
    <text evidence="2">Belongs to the multi antimicrobial extrusion (MATE) (TC 2.A.66.1) family.</text>
</comment>
<evidence type="ECO:0000256" key="6">
    <source>
        <dbReference type="ARBA" id="ARBA00022989"/>
    </source>
</evidence>
<dbReference type="GO" id="GO:0042910">
    <property type="term" value="F:xenobiotic transmembrane transporter activity"/>
    <property type="evidence" value="ECO:0007669"/>
    <property type="project" value="InterPro"/>
</dbReference>
<evidence type="ECO:0000256" key="9">
    <source>
        <dbReference type="SAM" id="Phobius"/>
    </source>
</evidence>
<evidence type="ECO:0000313" key="11">
    <source>
        <dbReference type="Proteomes" id="UP001201980"/>
    </source>
</evidence>
<dbReference type="Proteomes" id="UP001201980">
    <property type="component" value="Unassembled WGS sequence"/>
</dbReference>
<feature type="transmembrane region" description="Helical" evidence="9">
    <location>
        <begin position="305"/>
        <end position="326"/>
    </location>
</feature>
<keyword evidence="7 9" id="KW-0472">Membrane</keyword>
<dbReference type="GO" id="GO:0015297">
    <property type="term" value="F:antiporter activity"/>
    <property type="evidence" value="ECO:0007669"/>
    <property type="project" value="InterPro"/>
</dbReference>
<sequence>MEHTKNPQPPPQSSPGPAPEEPKSKMRFRLRRLHWPRDRYAGALVFNFAAFILPALYGTLSKLWVANIDSSLVVTTDVYTYISVVAEVLNEGLPRAAWVTIGDKTSRSLPERLRLTYTLILVQSVLGLVMSVAFASGAETFAKGFVPVEVRDLSIGYIRISAFSAFGSAMETAVAVAARALDKPDVPLVVSSVKFSANIILDMLIISTFRVGSHTPTVNVQAGIQLACNLAAALAGLGYVLFKTSARRRRKESGRGVLASTSSNDLGGGDGGEDSDSTRPTVSAFLTLLRPGILTLVESAIRNALYLWLITTIVSLGSTYATAWGVFVTMRWGLIMVPVYALEATSLTFVGHNWGRWRSEIGVQNRRPTGDRAGFKSLYHIARPALVSVVVALVVEVPIAIFISLWGARPFARYLSASDEVADVAQRMWRTIDWCYILYAVSIQLAAVLLATRPKWYLYQSLVSNFLYVLPWAIVCQVADLNPDKAWTYHGLVFGGSLVFSFICVVVVLGIWGWVLRTGRARLEVFHTS</sequence>
<keyword evidence="4" id="KW-1003">Cell membrane</keyword>
<feature type="region of interest" description="Disordered" evidence="8">
    <location>
        <begin position="253"/>
        <end position="278"/>
    </location>
</feature>
<dbReference type="EMBL" id="JAKWBI020000179">
    <property type="protein sequence ID" value="KAJ2900105.1"/>
    <property type="molecule type" value="Genomic_DNA"/>
</dbReference>
<feature type="region of interest" description="Disordered" evidence="8">
    <location>
        <begin position="1"/>
        <end position="23"/>
    </location>
</feature>
<gene>
    <name evidence="10" type="ORF">MKZ38_002598</name>
</gene>
<feature type="transmembrane region" description="Helical" evidence="9">
    <location>
        <begin position="332"/>
        <end position="350"/>
    </location>
</feature>
<feature type="transmembrane region" description="Helical" evidence="9">
    <location>
        <begin position="115"/>
        <end position="135"/>
    </location>
</feature>
<keyword evidence="11" id="KW-1185">Reference proteome</keyword>
<evidence type="ECO:0000256" key="8">
    <source>
        <dbReference type="SAM" id="MobiDB-lite"/>
    </source>
</evidence>
<evidence type="ECO:0000256" key="1">
    <source>
        <dbReference type="ARBA" id="ARBA00004651"/>
    </source>
</evidence>
<keyword evidence="5 9" id="KW-0812">Transmembrane</keyword>